<dbReference type="AlphaFoldDB" id="A0A2T6AKC2"/>
<dbReference type="EMBL" id="QBKQ01000001">
    <property type="protein sequence ID" value="PTX44176.1"/>
    <property type="molecule type" value="Genomic_DNA"/>
</dbReference>
<dbReference type="GO" id="GO:0000156">
    <property type="term" value="F:phosphorelay response regulator activity"/>
    <property type="evidence" value="ECO:0007669"/>
    <property type="project" value="InterPro"/>
</dbReference>
<dbReference type="PANTHER" id="PTHR37299">
    <property type="entry name" value="TRANSCRIPTIONAL REGULATOR-RELATED"/>
    <property type="match status" value="1"/>
</dbReference>
<comment type="caution">
    <text evidence="2">The sequence shown here is derived from an EMBL/GenBank/DDBJ whole genome shotgun (WGS) entry which is preliminary data.</text>
</comment>
<dbReference type="PANTHER" id="PTHR37299:SF1">
    <property type="entry name" value="STAGE 0 SPORULATION PROTEIN A HOMOLOG"/>
    <property type="match status" value="1"/>
</dbReference>
<dbReference type="Pfam" id="PF04397">
    <property type="entry name" value="LytTR"/>
    <property type="match status" value="1"/>
</dbReference>
<proteinExistence type="predicted"/>
<name>A0A2T6AKC2_9FLAO</name>
<sequence>MLKFCIISQNQNLIEEIDFKMQAITKSTCLDISNNYEKGANSILKLNPDITFIDLDMTLKDKSCFEFVKEFLFYKETLPKFIGISRGTDLAYLCLKNNFYDYILYPLNEFELRKSVMRFEKDNRGISKMRLCLKSNSDYHYIKLDDILYLQADNNSTDIFLSNGSKIAAFETLKKFENKLPEAFIRTHNSYIVNSRLINRVNFGKNKISLAGFENLINIPLSKKYRDDLMSFNKKILENRLSTLLN</sequence>
<dbReference type="Gene3D" id="2.40.50.1020">
    <property type="entry name" value="LytTr DNA-binding domain"/>
    <property type="match status" value="1"/>
</dbReference>
<dbReference type="PROSITE" id="PS50930">
    <property type="entry name" value="HTH_LYTTR"/>
    <property type="match status" value="1"/>
</dbReference>
<gene>
    <name evidence="2" type="ORF">C8P64_0146</name>
</gene>
<dbReference type="GO" id="GO:0003677">
    <property type="term" value="F:DNA binding"/>
    <property type="evidence" value="ECO:0007669"/>
    <property type="project" value="UniProtKB-KW"/>
</dbReference>
<reference evidence="2 3" key="1">
    <citation type="submission" date="2018-04" db="EMBL/GenBank/DDBJ databases">
        <title>Genomic Encyclopedia of Archaeal and Bacterial Type Strains, Phase II (KMG-II): from individual species to whole genera.</title>
        <authorList>
            <person name="Goeker M."/>
        </authorList>
    </citation>
    <scope>NUCLEOTIDE SEQUENCE [LARGE SCALE GENOMIC DNA]</scope>
    <source>
        <strain evidence="2 3">DSM 23082</strain>
    </source>
</reference>
<dbReference type="Proteomes" id="UP000244174">
    <property type="component" value="Unassembled WGS sequence"/>
</dbReference>
<dbReference type="SMART" id="SM00850">
    <property type="entry name" value="LytTR"/>
    <property type="match status" value="1"/>
</dbReference>
<organism evidence="2 3">
    <name type="scientific">Christiangramia gaetbulicola</name>
    <dbReference type="NCBI Taxonomy" id="703340"/>
    <lineage>
        <taxon>Bacteria</taxon>
        <taxon>Pseudomonadati</taxon>
        <taxon>Bacteroidota</taxon>
        <taxon>Flavobacteriia</taxon>
        <taxon>Flavobacteriales</taxon>
        <taxon>Flavobacteriaceae</taxon>
        <taxon>Christiangramia</taxon>
    </lineage>
</organism>
<evidence type="ECO:0000313" key="3">
    <source>
        <dbReference type="Proteomes" id="UP000244174"/>
    </source>
</evidence>
<dbReference type="InterPro" id="IPR007492">
    <property type="entry name" value="LytTR_DNA-bd_dom"/>
</dbReference>
<feature type="domain" description="HTH LytTR-type" evidence="1">
    <location>
        <begin position="131"/>
        <end position="239"/>
    </location>
</feature>
<keyword evidence="2" id="KW-0238">DNA-binding</keyword>
<accession>A0A2T6AKC2</accession>
<keyword evidence="3" id="KW-1185">Reference proteome</keyword>
<protein>
    <submittedName>
        <fullName evidence="2">DNA-binding LytR/AlgR family response regulator</fullName>
    </submittedName>
</protein>
<evidence type="ECO:0000259" key="1">
    <source>
        <dbReference type="PROSITE" id="PS50930"/>
    </source>
</evidence>
<dbReference type="InterPro" id="IPR046947">
    <property type="entry name" value="LytR-like"/>
</dbReference>
<evidence type="ECO:0000313" key="2">
    <source>
        <dbReference type="EMBL" id="PTX44176.1"/>
    </source>
</evidence>